<evidence type="ECO:0000313" key="2">
    <source>
        <dbReference type="Proteomes" id="UP000267606"/>
    </source>
</evidence>
<reference evidence="3" key="1">
    <citation type="submission" date="2016-06" db="UniProtKB">
        <authorList>
            <consortium name="WormBaseParasite"/>
        </authorList>
    </citation>
    <scope>IDENTIFICATION</scope>
</reference>
<proteinExistence type="predicted"/>
<sequence>MYPFISLSDILVEGEETNKIKQEEKKDVYISPRSTLENLRGSRRRTSNSWHLNESITCENSFAQIMEDEQARQLETMRQTCSRLSDINVEEQAMAELIAHYEGEATMQGVSMTISTERKTEEVNDPLWAAKS</sequence>
<gene>
    <name evidence="1" type="ORF">OFLC_LOCUS10618</name>
</gene>
<accession>A0A183HT11</accession>
<dbReference type="WBParaSite" id="OFLC_0001062301-mRNA-1">
    <property type="protein sequence ID" value="OFLC_0001062301-mRNA-1"/>
    <property type="gene ID" value="OFLC_0001062301"/>
</dbReference>
<dbReference type="Proteomes" id="UP000267606">
    <property type="component" value="Unassembled WGS sequence"/>
</dbReference>
<dbReference type="EMBL" id="UZAJ01014355">
    <property type="protein sequence ID" value="VDO69968.1"/>
    <property type="molecule type" value="Genomic_DNA"/>
</dbReference>
<protein>
    <submittedName>
        <fullName evidence="3">CACTA en-spm transposon protein</fullName>
    </submittedName>
</protein>
<dbReference type="STRING" id="387005.A0A183HT11"/>
<evidence type="ECO:0000313" key="1">
    <source>
        <dbReference type="EMBL" id="VDO69968.1"/>
    </source>
</evidence>
<organism evidence="3">
    <name type="scientific">Onchocerca flexuosa</name>
    <dbReference type="NCBI Taxonomy" id="387005"/>
    <lineage>
        <taxon>Eukaryota</taxon>
        <taxon>Metazoa</taxon>
        <taxon>Ecdysozoa</taxon>
        <taxon>Nematoda</taxon>
        <taxon>Chromadorea</taxon>
        <taxon>Rhabditida</taxon>
        <taxon>Spirurina</taxon>
        <taxon>Spiruromorpha</taxon>
        <taxon>Filarioidea</taxon>
        <taxon>Onchocercidae</taxon>
        <taxon>Onchocerca</taxon>
    </lineage>
</organism>
<dbReference type="AlphaFoldDB" id="A0A183HT11"/>
<reference evidence="1 2" key="2">
    <citation type="submission" date="2018-11" db="EMBL/GenBank/DDBJ databases">
        <authorList>
            <consortium name="Pathogen Informatics"/>
        </authorList>
    </citation>
    <scope>NUCLEOTIDE SEQUENCE [LARGE SCALE GENOMIC DNA]</scope>
</reference>
<name>A0A183HT11_9BILA</name>
<keyword evidence="2" id="KW-1185">Reference proteome</keyword>
<evidence type="ECO:0000313" key="3">
    <source>
        <dbReference type="WBParaSite" id="OFLC_0001062301-mRNA-1"/>
    </source>
</evidence>